<organism evidence="1 2">
    <name type="scientific">Pseudomonas putida</name>
    <name type="common">Arthrobacter siderocapsulatus</name>
    <dbReference type="NCBI Taxonomy" id="303"/>
    <lineage>
        <taxon>Bacteria</taxon>
        <taxon>Pseudomonadati</taxon>
        <taxon>Pseudomonadota</taxon>
        <taxon>Gammaproteobacteria</taxon>
        <taxon>Pseudomonadales</taxon>
        <taxon>Pseudomonadaceae</taxon>
        <taxon>Pseudomonas</taxon>
    </lineage>
</organism>
<reference evidence="1 2" key="1">
    <citation type="submission" date="2015-11" db="EMBL/GenBank/DDBJ databases">
        <title>Complete genome sequencing of a biphenyl-degrading bacterium, Pseudomonas putida KF715 (=NBRC110667).</title>
        <authorList>
            <person name="Suenaga H."/>
            <person name="Fujihara N."/>
            <person name="Watanabe T."/>
            <person name="Hirose J."/>
            <person name="Kimura N."/>
            <person name="Yamazoe A."/>
            <person name="Hosoyama A."/>
            <person name="Shimodaira J."/>
            <person name="Furukawa K."/>
        </authorList>
    </citation>
    <scope>NUCLEOTIDE SEQUENCE [LARGE SCALE GENOMIC DNA]</scope>
    <source>
        <strain evidence="1 2">KF715</strain>
        <plasmid evidence="2">Plasmid pkf715a dna</plasmid>
    </source>
</reference>
<evidence type="ECO:0000313" key="2">
    <source>
        <dbReference type="Proteomes" id="UP000218731"/>
    </source>
</evidence>
<accession>A0A1L7NMQ1</accession>
<proteinExistence type="predicted"/>
<dbReference type="Proteomes" id="UP000218731">
    <property type="component" value="Plasmid pKF715A"/>
</dbReference>
<evidence type="ECO:0000313" key="1">
    <source>
        <dbReference type="EMBL" id="BAW26750.1"/>
    </source>
</evidence>
<name>A0A1L7NMQ1_PSEPU</name>
<geneLocation type="plasmid" evidence="2">
    <name>pkf715a dna</name>
</geneLocation>
<protein>
    <submittedName>
        <fullName evidence="1">Biopolymer transporter Tol</fullName>
    </submittedName>
</protein>
<dbReference type="AlphaFoldDB" id="A0A1L7NMQ1"/>
<keyword evidence="1" id="KW-0614">Plasmid</keyword>
<gene>
    <name evidence="1" type="ORF">KF715C_pA2450</name>
</gene>
<sequence>MTMLSWDEVEKDETEEDFLAAKNEDGEAPVPAACPLNPDGLSTCDACQ</sequence>
<dbReference type="EMBL" id="AP015030">
    <property type="protein sequence ID" value="BAW26750.1"/>
    <property type="molecule type" value="Genomic_DNA"/>
</dbReference>